<evidence type="ECO:0000313" key="2">
    <source>
        <dbReference type="Proteomes" id="UP000286246"/>
    </source>
</evidence>
<dbReference type="Proteomes" id="UP000286246">
    <property type="component" value="Unassembled WGS sequence"/>
</dbReference>
<organism evidence="1 2">
    <name type="scientific">Sphingobacterium detergens</name>
    <dbReference type="NCBI Taxonomy" id="1145106"/>
    <lineage>
        <taxon>Bacteria</taxon>
        <taxon>Pseudomonadati</taxon>
        <taxon>Bacteroidota</taxon>
        <taxon>Sphingobacteriia</taxon>
        <taxon>Sphingobacteriales</taxon>
        <taxon>Sphingobacteriaceae</taxon>
        <taxon>Sphingobacterium</taxon>
    </lineage>
</organism>
<accession>A0A420AM67</accession>
<proteinExistence type="predicted"/>
<name>A0A420AM67_SPHD1</name>
<reference evidence="1 2" key="1">
    <citation type="submission" date="2018-09" db="EMBL/GenBank/DDBJ databases">
        <title>Genomic Encyclopedia of Type Strains, Phase III (KMG-III): the genomes of soil and plant-associated and newly described type strains.</title>
        <authorList>
            <person name="Whitman W."/>
        </authorList>
    </citation>
    <scope>NUCLEOTIDE SEQUENCE [LARGE SCALE GENOMIC DNA]</scope>
    <source>
        <strain evidence="1 2">CECT 7938</strain>
    </source>
</reference>
<sequence length="42" mass="4960">MLITFSENEDDKKKSAKKLKYKIINKTLYISKLPCKIVENSR</sequence>
<dbReference type="AlphaFoldDB" id="A0A420AM67"/>
<protein>
    <submittedName>
        <fullName evidence="1">Uncharacterized protein</fullName>
    </submittedName>
</protein>
<dbReference type="EMBL" id="RAPY01000005">
    <property type="protein sequence ID" value="RKE45549.1"/>
    <property type="molecule type" value="Genomic_DNA"/>
</dbReference>
<gene>
    <name evidence="1" type="ORF">DFQ12_4626</name>
</gene>
<comment type="caution">
    <text evidence="1">The sequence shown here is derived from an EMBL/GenBank/DDBJ whole genome shotgun (WGS) entry which is preliminary data.</text>
</comment>
<evidence type="ECO:0000313" key="1">
    <source>
        <dbReference type="EMBL" id="RKE45549.1"/>
    </source>
</evidence>
<keyword evidence="2" id="KW-1185">Reference proteome</keyword>